<accession>A0A399M6T1</accession>
<evidence type="ECO:0000256" key="6">
    <source>
        <dbReference type="SAM" id="Phobius"/>
    </source>
</evidence>
<comment type="subcellular location">
    <subcellularLocation>
        <location evidence="1">Cell membrane</location>
        <topology evidence="1">Multi-pass membrane protein</topology>
    </subcellularLocation>
</comment>
<feature type="transmembrane region" description="Helical" evidence="6">
    <location>
        <begin position="145"/>
        <end position="168"/>
    </location>
</feature>
<evidence type="ECO:0000256" key="1">
    <source>
        <dbReference type="ARBA" id="ARBA00004651"/>
    </source>
</evidence>
<dbReference type="GO" id="GO:0015171">
    <property type="term" value="F:amino acid transmembrane transporter activity"/>
    <property type="evidence" value="ECO:0007669"/>
    <property type="project" value="TreeGrafter"/>
</dbReference>
<evidence type="ECO:0000313" key="7">
    <source>
        <dbReference type="EMBL" id="RII77045.1"/>
    </source>
</evidence>
<dbReference type="PIRSF" id="PIRSF006324">
    <property type="entry name" value="LeuE"/>
    <property type="match status" value="1"/>
</dbReference>
<evidence type="ECO:0000256" key="4">
    <source>
        <dbReference type="ARBA" id="ARBA00022989"/>
    </source>
</evidence>
<feature type="transmembrane region" description="Helical" evidence="6">
    <location>
        <begin position="40"/>
        <end position="63"/>
    </location>
</feature>
<evidence type="ECO:0000256" key="3">
    <source>
        <dbReference type="ARBA" id="ARBA00022692"/>
    </source>
</evidence>
<dbReference type="EMBL" id="QWLL01000032">
    <property type="protein sequence ID" value="RII77045.1"/>
    <property type="molecule type" value="Genomic_DNA"/>
</dbReference>
<protein>
    <submittedName>
        <fullName evidence="7">Lysine transporter LysE</fullName>
    </submittedName>
</protein>
<feature type="transmembrane region" description="Helical" evidence="6">
    <location>
        <begin position="6"/>
        <end position="28"/>
    </location>
</feature>
<feature type="transmembrane region" description="Helical" evidence="6">
    <location>
        <begin position="69"/>
        <end position="88"/>
    </location>
</feature>
<gene>
    <name evidence="7" type="ORF">D0894_14280</name>
</gene>
<dbReference type="Proteomes" id="UP000265875">
    <property type="component" value="Unassembled WGS sequence"/>
</dbReference>
<keyword evidence="5 6" id="KW-0472">Membrane</keyword>
<evidence type="ECO:0000256" key="5">
    <source>
        <dbReference type="ARBA" id="ARBA00023136"/>
    </source>
</evidence>
<keyword evidence="2" id="KW-1003">Cell membrane</keyword>
<name>A0A399M6T1_9PSED</name>
<reference evidence="7 8" key="1">
    <citation type="submission" date="2018-08" db="EMBL/GenBank/DDBJ databases">
        <title>Draft genome sequence of the cyanotroph, Pseudomonas monteilii BCN3.</title>
        <authorList>
            <person name="Jones L.B."/>
            <person name="Kunz D.A."/>
        </authorList>
    </citation>
    <scope>NUCLEOTIDE SEQUENCE [LARGE SCALE GENOMIC DNA]</scope>
    <source>
        <strain evidence="7 8">BCN3</strain>
    </source>
</reference>
<comment type="caution">
    <text evidence="7">The sequence shown here is derived from an EMBL/GenBank/DDBJ whole genome shotgun (WGS) entry which is preliminary data.</text>
</comment>
<organism evidence="7 8">
    <name type="scientific">Pseudomonas monteilii</name>
    <dbReference type="NCBI Taxonomy" id="76759"/>
    <lineage>
        <taxon>Bacteria</taxon>
        <taxon>Pseudomonadati</taxon>
        <taxon>Pseudomonadota</taxon>
        <taxon>Gammaproteobacteria</taxon>
        <taxon>Pseudomonadales</taxon>
        <taxon>Pseudomonadaceae</taxon>
        <taxon>Pseudomonas</taxon>
    </lineage>
</organism>
<dbReference type="InterPro" id="IPR001123">
    <property type="entry name" value="LeuE-type"/>
</dbReference>
<feature type="transmembrane region" description="Helical" evidence="6">
    <location>
        <begin position="116"/>
        <end position="139"/>
    </location>
</feature>
<sequence>MDYIPQLLTIAAVMLLGCISPGPDFIAVTSNALISRKRGLGVALGTALGICVWAVMAVIGLGVLLTKLAWLYDAIRVVGVCYLLYLGARMLLGARRPYQELAIATSSNTTTPAPRVGFLVSMTNPKAAVFFGSFFITVLPQHAPVWVLGSAVVVVTLVSFLWFSTLALMFSTQRVRLIYAGMRRPIDAAMGAALVGLGAHLALAR</sequence>
<keyword evidence="3 6" id="KW-0812">Transmembrane</keyword>
<dbReference type="GO" id="GO:0005886">
    <property type="term" value="C:plasma membrane"/>
    <property type="evidence" value="ECO:0007669"/>
    <property type="project" value="UniProtKB-SubCell"/>
</dbReference>
<dbReference type="Pfam" id="PF01810">
    <property type="entry name" value="LysE"/>
    <property type="match status" value="1"/>
</dbReference>
<evidence type="ECO:0000313" key="8">
    <source>
        <dbReference type="Proteomes" id="UP000265875"/>
    </source>
</evidence>
<evidence type="ECO:0000256" key="2">
    <source>
        <dbReference type="ARBA" id="ARBA00022475"/>
    </source>
</evidence>
<dbReference type="PANTHER" id="PTHR30086">
    <property type="entry name" value="ARGININE EXPORTER PROTEIN ARGO"/>
    <property type="match status" value="1"/>
</dbReference>
<dbReference type="PANTHER" id="PTHR30086:SF19">
    <property type="entry name" value="THREONINE EFFLUX PROTEIN"/>
    <property type="match status" value="1"/>
</dbReference>
<proteinExistence type="predicted"/>
<dbReference type="RefSeq" id="WP_119370244.1">
    <property type="nucleotide sequence ID" value="NZ_JBIVXD010000004.1"/>
</dbReference>
<keyword evidence="4 6" id="KW-1133">Transmembrane helix</keyword>
<dbReference type="AlphaFoldDB" id="A0A399M6T1"/>